<proteinExistence type="predicted"/>
<protein>
    <submittedName>
        <fullName evidence="1">Uncharacterized protein</fullName>
    </submittedName>
</protein>
<reference evidence="1" key="1">
    <citation type="journal article" date="2008" name="Genomics">
        <title>Evolution in the laboratory: the genome of Halobacterium salinarum strain R1 compared to that of strain NRC-1.</title>
        <authorList>
            <person name="Pfeiffer F."/>
            <person name="Schuster S.C."/>
            <person name="Broicher A."/>
            <person name="Falb M."/>
            <person name="Palm P."/>
            <person name="Rodewald K."/>
            <person name="Ruepp A."/>
            <person name="Soppa J."/>
            <person name="Tittor J."/>
            <person name="Oesterhelt D."/>
        </authorList>
    </citation>
    <scope>NUCLEOTIDE SEQUENCE</scope>
    <source>
        <strain evidence="1">NRC-1</strain>
        <plasmid evidence="1">pNRC200</plasmid>
    </source>
</reference>
<organism evidence="1">
    <name type="scientific">Halobacterium salinarum (strain ATCC 700922 / JCM 11081 / NRC-1)</name>
    <name type="common">Halobacterium halobium</name>
    <dbReference type="NCBI Taxonomy" id="64091"/>
    <lineage>
        <taxon>Archaea</taxon>
        <taxon>Methanobacteriati</taxon>
        <taxon>Methanobacteriota</taxon>
        <taxon>Stenosarchaea group</taxon>
        <taxon>Halobacteria</taxon>
        <taxon>Halobacteriales</taxon>
        <taxon>Halobacteriaceae</taxon>
        <taxon>Halobacterium</taxon>
        <taxon>Halobacterium salinarum NRC-34001</taxon>
    </lineage>
</organism>
<geneLocation type="plasmid" evidence="1">
    <name>pNRC200</name>
</geneLocation>
<dbReference type="AlphaFoldDB" id="A0A510NAT9"/>
<sequence length="103" mass="11368">MSGLFCTSKPQELESLLRVNQRNCFDLDIEPGQIVLNGRRLALAVRDSDDMEAVAATVVDPSTSYCGKLSDLLGDTLVSIRQYCANEKYREKSEPPVLTSSRA</sequence>
<accession>A0A510NAT9</accession>
<name>A0A510NAT9_HALSA</name>
<gene>
    <name evidence="1" type="ORF">VNG_6180a</name>
</gene>
<dbReference type="EMBL" id="BK010831">
    <property type="protein sequence ID" value="DAC79817.1"/>
    <property type="molecule type" value="Genomic_DNA"/>
</dbReference>
<reference evidence="1" key="2">
    <citation type="journal article" date="2015" name="Life">
        <title>A manual curation strategy to improve genome annotation: application to a set of haloarchael genomes.</title>
        <authorList>
            <person name="Pfeiffer F."/>
            <person name="Oesterhelt D."/>
        </authorList>
    </citation>
    <scope>NUCLEOTIDE SEQUENCE</scope>
    <source>
        <strain evidence="1">NRC-1</strain>
        <plasmid evidence="1">pNRC200</plasmid>
    </source>
</reference>
<keyword evidence="1" id="KW-0614">Plasmid</keyword>
<reference evidence="1" key="3">
    <citation type="journal article" date="2019" name="Microbiol. Resour. Announc.">
        <title>The genome of the Halobacterium salinarum type strain is closely related to that of the laboratory strains NRC-1 and R1.</title>
        <authorList>
            <person name="Pfeiffer F."/>
            <person name="Marchfelder A."/>
            <person name="Habermann B.H."/>
            <person name="Dyall-Smith M."/>
        </authorList>
    </citation>
    <scope>NUCLEOTIDE SEQUENCE</scope>
    <source>
        <strain evidence="1">NRC-1</strain>
        <plasmid evidence="1">pNRC200</plasmid>
    </source>
</reference>
<evidence type="ECO:0000313" key="1">
    <source>
        <dbReference type="EMBL" id="DAC79817.1"/>
    </source>
</evidence>